<dbReference type="GeneID" id="95983113"/>
<dbReference type="EMBL" id="JBBXJM010000002">
    <property type="protein sequence ID" value="KAL1411120.1"/>
    <property type="molecule type" value="Genomic_DNA"/>
</dbReference>
<gene>
    <name evidence="2" type="ORF">Q8F55_002070</name>
</gene>
<protein>
    <submittedName>
        <fullName evidence="2">Uncharacterized protein</fullName>
    </submittedName>
</protein>
<comment type="caution">
    <text evidence="2">The sequence shown here is derived from an EMBL/GenBank/DDBJ whole genome shotgun (WGS) entry which is preliminary data.</text>
</comment>
<feature type="region of interest" description="Disordered" evidence="1">
    <location>
        <begin position="230"/>
        <end position="272"/>
    </location>
</feature>
<accession>A0ABR3Q8Q4</accession>
<name>A0ABR3Q8Q4_9TREE</name>
<feature type="compositionally biased region" description="Acidic residues" evidence="1">
    <location>
        <begin position="247"/>
        <end position="272"/>
    </location>
</feature>
<keyword evidence="3" id="KW-1185">Reference proteome</keyword>
<reference evidence="2 3" key="1">
    <citation type="submission" date="2023-08" db="EMBL/GenBank/DDBJ databases">
        <title>Annotated Genome Sequence of Vanrija albida AlHP1.</title>
        <authorList>
            <person name="Herzog R."/>
        </authorList>
    </citation>
    <scope>NUCLEOTIDE SEQUENCE [LARGE SCALE GENOMIC DNA]</scope>
    <source>
        <strain evidence="2 3">AlHP1</strain>
    </source>
</reference>
<evidence type="ECO:0000313" key="2">
    <source>
        <dbReference type="EMBL" id="KAL1411120.1"/>
    </source>
</evidence>
<feature type="region of interest" description="Disordered" evidence="1">
    <location>
        <begin position="1"/>
        <end position="36"/>
    </location>
</feature>
<sequence>MPPRPSRQAKQLAVEDAAKKAAKKPAPKDAQPETTYRVVHRVYDQYHPTMFGDNTVGRYASYAKAKAKASAFLREEYGPIDDWQEYTEKEEGDVSRGFEVYALCPDGEEMWVFIEEEGAVEESQRRKTRQAPTQPTYRVIRETRREEALTPDRFHNHRLNVDAPEDYTVGRYPSYAQAKAGARAFVSERYGEADDDDAFEEYEESEKGGVSGGWEIHGVVTEGDEMWVFIEKEDPLDEGSSGAELEGASDDEDDEDDEDEDEGDSEDALEDW</sequence>
<evidence type="ECO:0000256" key="1">
    <source>
        <dbReference type="SAM" id="MobiDB-lite"/>
    </source>
</evidence>
<dbReference type="Proteomes" id="UP001565368">
    <property type="component" value="Unassembled WGS sequence"/>
</dbReference>
<proteinExistence type="predicted"/>
<organism evidence="2 3">
    <name type="scientific">Vanrija albida</name>
    <dbReference type="NCBI Taxonomy" id="181172"/>
    <lineage>
        <taxon>Eukaryota</taxon>
        <taxon>Fungi</taxon>
        <taxon>Dikarya</taxon>
        <taxon>Basidiomycota</taxon>
        <taxon>Agaricomycotina</taxon>
        <taxon>Tremellomycetes</taxon>
        <taxon>Trichosporonales</taxon>
        <taxon>Trichosporonaceae</taxon>
        <taxon>Vanrija</taxon>
    </lineage>
</organism>
<dbReference type="RefSeq" id="XP_069211064.1">
    <property type="nucleotide sequence ID" value="XM_069350678.1"/>
</dbReference>
<evidence type="ECO:0000313" key="3">
    <source>
        <dbReference type="Proteomes" id="UP001565368"/>
    </source>
</evidence>